<feature type="domain" description="J" evidence="2">
    <location>
        <begin position="7"/>
        <end position="72"/>
    </location>
</feature>
<gene>
    <name evidence="3" type="ORF">GSTUAT00000270001</name>
</gene>
<evidence type="ECO:0000313" key="4">
    <source>
        <dbReference type="Proteomes" id="UP001412239"/>
    </source>
</evidence>
<feature type="compositionally biased region" description="Basic and acidic residues" evidence="1">
    <location>
        <begin position="341"/>
        <end position="361"/>
    </location>
</feature>
<feature type="region of interest" description="Disordered" evidence="1">
    <location>
        <begin position="703"/>
        <end position="734"/>
    </location>
</feature>
<reference evidence="3" key="1">
    <citation type="submission" date="2015-10" db="EMBL/GenBank/DDBJ databases">
        <authorList>
            <person name="Regsiter A."/>
            <person name="william w."/>
        </authorList>
    </citation>
    <scope>NUCLEOTIDE SEQUENCE</scope>
    <source>
        <strain evidence="3">Montdore</strain>
    </source>
</reference>
<dbReference type="Gene3D" id="1.10.287.110">
    <property type="entry name" value="DnaJ domain"/>
    <property type="match status" value="1"/>
</dbReference>
<protein>
    <recommendedName>
        <fullName evidence="2">J domain-containing protein</fullName>
    </recommendedName>
</protein>
<proteinExistence type="predicted"/>
<dbReference type="PROSITE" id="PS00636">
    <property type="entry name" value="DNAJ_1"/>
    <property type="match status" value="1"/>
</dbReference>
<dbReference type="GO" id="GO:0005737">
    <property type="term" value="C:cytoplasm"/>
    <property type="evidence" value="ECO:0007669"/>
    <property type="project" value="TreeGrafter"/>
</dbReference>
<dbReference type="SMART" id="SM00271">
    <property type="entry name" value="DnaJ"/>
    <property type="match status" value="1"/>
</dbReference>
<feature type="compositionally biased region" description="Low complexity" evidence="1">
    <location>
        <begin position="656"/>
        <end position="674"/>
    </location>
</feature>
<feature type="compositionally biased region" description="Polar residues" evidence="1">
    <location>
        <begin position="560"/>
        <end position="572"/>
    </location>
</feature>
<dbReference type="SUPFAM" id="SSF46565">
    <property type="entry name" value="Chaperone J-domain"/>
    <property type="match status" value="1"/>
</dbReference>
<accession>A0A292QA23</accession>
<dbReference type="PRINTS" id="PR00625">
    <property type="entry name" value="JDOMAIN"/>
</dbReference>
<feature type="compositionally biased region" description="Basic and acidic residues" evidence="1">
    <location>
        <begin position="603"/>
        <end position="614"/>
    </location>
</feature>
<dbReference type="EMBL" id="LN890945">
    <property type="protein sequence ID" value="CUS15567.1"/>
    <property type="molecule type" value="Genomic_DNA"/>
</dbReference>
<dbReference type="InterPro" id="IPR001623">
    <property type="entry name" value="DnaJ_domain"/>
</dbReference>
<evidence type="ECO:0000256" key="1">
    <source>
        <dbReference type="SAM" id="MobiDB-lite"/>
    </source>
</evidence>
<feature type="region of interest" description="Disordered" evidence="1">
    <location>
        <begin position="753"/>
        <end position="775"/>
    </location>
</feature>
<dbReference type="InterPro" id="IPR018253">
    <property type="entry name" value="DnaJ_domain_CS"/>
</dbReference>
<feature type="region of interest" description="Disordered" evidence="1">
    <location>
        <begin position="780"/>
        <end position="799"/>
    </location>
</feature>
<name>A0A292QA23_9PEZI</name>
<feature type="compositionally biased region" description="Polar residues" evidence="1">
    <location>
        <begin position="182"/>
        <end position="191"/>
    </location>
</feature>
<organism evidence="3 4">
    <name type="scientific">Tuber aestivum</name>
    <name type="common">summer truffle</name>
    <dbReference type="NCBI Taxonomy" id="59557"/>
    <lineage>
        <taxon>Eukaryota</taxon>
        <taxon>Fungi</taxon>
        <taxon>Dikarya</taxon>
        <taxon>Ascomycota</taxon>
        <taxon>Pezizomycotina</taxon>
        <taxon>Pezizomycetes</taxon>
        <taxon>Pezizales</taxon>
        <taxon>Tuberaceae</taxon>
        <taxon>Tuber</taxon>
    </lineage>
</organism>
<dbReference type="PANTHER" id="PTHR44029">
    <property type="entry name" value="DNAJ HOMOLOG SUBFAMILY C MEMBER 21"/>
    <property type="match status" value="1"/>
</dbReference>
<evidence type="ECO:0000259" key="2">
    <source>
        <dbReference type="PROSITE" id="PS50076"/>
    </source>
</evidence>
<dbReference type="InterPro" id="IPR051964">
    <property type="entry name" value="Chaperone_stress_response"/>
</dbReference>
<dbReference type="PANTHER" id="PTHR44029:SF1">
    <property type="entry name" value="DNAJ HOMOLOG SUBFAMILY C MEMBER 21"/>
    <property type="match status" value="1"/>
</dbReference>
<dbReference type="Proteomes" id="UP001412239">
    <property type="component" value="Unassembled WGS sequence"/>
</dbReference>
<keyword evidence="4" id="KW-1185">Reference proteome</keyword>
<dbReference type="CDD" id="cd06257">
    <property type="entry name" value="DnaJ"/>
    <property type="match status" value="1"/>
</dbReference>
<feature type="compositionally biased region" description="Low complexity" evidence="1">
    <location>
        <begin position="192"/>
        <end position="213"/>
    </location>
</feature>
<dbReference type="Pfam" id="PF00226">
    <property type="entry name" value="DnaJ"/>
    <property type="match status" value="1"/>
</dbReference>
<feature type="compositionally biased region" description="Low complexity" evidence="1">
    <location>
        <begin position="510"/>
        <end position="523"/>
    </location>
</feature>
<feature type="compositionally biased region" description="Polar residues" evidence="1">
    <location>
        <begin position="640"/>
        <end position="651"/>
    </location>
</feature>
<feature type="compositionally biased region" description="Basic and acidic residues" evidence="1">
    <location>
        <begin position="582"/>
        <end position="591"/>
    </location>
</feature>
<feature type="compositionally biased region" description="Basic and acidic residues" evidence="1">
    <location>
        <begin position="753"/>
        <end position="762"/>
    </location>
</feature>
<dbReference type="AlphaFoldDB" id="A0A292QA23"/>
<feature type="compositionally biased region" description="Basic and acidic residues" evidence="1">
    <location>
        <begin position="489"/>
        <end position="507"/>
    </location>
</feature>
<feature type="compositionally biased region" description="Basic residues" evidence="1">
    <location>
        <begin position="408"/>
        <end position="421"/>
    </location>
</feature>
<feature type="region of interest" description="Disordered" evidence="1">
    <location>
        <begin position="28"/>
        <end position="678"/>
    </location>
</feature>
<dbReference type="PROSITE" id="PS50076">
    <property type="entry name" value="DNAJ_2"/>
    <property type="match status" value="1"/>
</dbReference>
<evidence type="ECO:0000313" key="3">
    <source>
        <dbReference type="EMBL" id="CUS15567.1"/>
    </source>
</evidence>
<feature type="compositionally biased region" description="Polar residues" evidence="1">
    <location>
        <begin position="81"/>
        <end position="91"/>
    </location>
</feature>
<feature type="compositionally biased region" description="Basic and acidic residues" evidence="1">
    <location>
        <begin position="382"/>
        <end position="396"/>
    </location>
</feature>
<feature type="compositionally biased region" description="Basic and acidic residues" evidence="1">
    <location>
        <begin position="234"/>
        <end position="313"/>
    </location>
</feature>
<feature type="compositionally biased region" description="Basic and acidic residues" evidence="1">
    <location>
        <begin position="453"/>
        <end position="482"/>
    </location>
</feature>
<feature type="compositionally biased region" description="Basic and acidic residues" evidence="1">
    <location>
        <begin position="28"/>
        <end position="73"/>
    </location>
</feature>
<dbReference type="InterPro" id="IPR036869">
    <property type="entry name" value="J_dom_sf"/>
</dbReference>
<sequence>MAPSEIDFYKVLGIPRDASEDEIKKAFRKAAKDTHPDKNPGDPLAKEKFQDLQRAHDALKDSLERAKYDEDNPYHGCSDGAYTQHSKTKASGTAKRYTTPAQPQWGASSSSTFSSRGFAHQSGGRASAYKNTYSGYPEGTYRKPRSGYENTGTFRSTAGHDDGYRFYDSGYRPESPRDYDRSSSSQTGPRQSTATPNSAKTPSSSSSRTRPNSTPDPPQTDSAAPTPEFNLKAYIKERRAREVAAEAEQKRQKEEEEAMRARRAEMEEHAKKAEKLRKDEERIKKELERAKAEEAKKAEKEARARREWTEANKHHSRSGYNQGDPPFAFPFHSAEVDSEEVEARKAEEEARARRQWSELNRHHSRNGYSQGDPPVVFPFRSAEVDLERKVDEELRAKTRSAASSASRRGSKKSPTKPRHQHSHESDTNGYADDWNKSGVNSGNPGSFAYQYSKGEDSSEGFMDKTLRREKERAAREKQREASSDQWENPSRENGPRIHTRTKSDPRPPGRRGSPTEPETASTSSPPPPQADREKQSPRIASPKPRRTDAQFRSVPYVSPGTATNHTDFSGSSFRFDPVPDGSARRDSRHTPEAAATPVGRESPFSKDPDLRFFDNKAQIDPFNYTTAEELFPPKQPFARPQSQPVYPTQPQHAPVPRQTPQPHTQQQHQTRQQPDNQPFKEALWDNLIKTTKAFTFRPEVPTAALRSPKKMSSSGISKGKGKGRETTTTTDPINLSTHDCTGAKCGQCPTDTKDPIKPEPMENSRSQTSHKTTVEDDVDAMDTAPDTGVPSPTTGVRPKLSGLGIGLPVDGSSASPRSPLPGQLGGLDTLGKFMGVPPFRHANVGLGGFDDVKGNLPSLPQPSIQPRQGPSLKGKLPRPFKPDIRDIYEPQTPAEEPFAVPLPPKIPKTPRTVTLESYNTLFYLVEPYIKKWNEYEGKYNDLHTRLSSAGLRDVMTLDGNTIMNYITRVREKDIILEDSYRQAREKHMQALEGWVDYRNLVLELKQG</sequence>